<dbReference type="InterPro" id="IPR058240">
    <property type="entry name" value="rSAM_sf"/>
</dbReference>
<keyword evidence="2" id="KW-0004">4Fe-4S</keyword>
<evidence type="ECO:0000313" key="4">
    <source>
        <dbReference type="EMBL" id="PVH28529.1"/>
    </source>
</evidence>
<dbReference type="SFLD" id="SFLDF00288">
    <property type="entry name" value="HemN-like__clustered_with_nucl"/>
    <property type="match status" value="1"/>
</dbReference>
<dbReference type="SFLD" id="SFLDG01065">
    <property type="entry name" value="anaerobic_coproporphyrinogen-I"/>
    <property type="match status" value="2"/>
</dbReference>
<dbReference type="PROSITE" id="PS51918">
    <property type="entry name" value="RADICAL_SAM"/>
    <property type="match status" value="1"/>
</dbReference>
<gene>
    <name evidence="4" type="ORF">DDE20_12290</name>
</gene>
<organism evidence="4 5">
    <name type="scientific">Pararhodobacter oceanensis</name>
    <dbReference type="NCBI Taxonomy" id="2172121"/>
    <lineage>
        <taxon>Bacteria</taxon>
        <taxon>Pseudomonadati</taxon>
        <taxon>Pseudomonadota</taxon>
        <taxon>Alphaproteobacteria</taxon>
        <taxon>Rhodobacterales</taxon>
        <taxon>Paracoccaceae</taxon>
        <taxon>Pararhodobacter</taxon>
    </lineage>
</organism>
<feature type="domain" description="Radical SAM core" evidence="3">
    <location>
        <begin position="6"/>
        <end position="242"/>
    </location>
</feature>
<name>A0A2T8HSW5_9RHOB</name>
<dbReference type="InterPro" id="IPR006638">
    <property type="entry name" value="Elp3/MiaA/NifB-like_rSAM"/>
</dbReference>
<dbReference type="SMART" id="SM00729">
    <property type="entry name" value="Elp3"/>
    <property type="match status" value="1"/>
</dbReference>
<comment type="subcellular location">
    <subcellularLocation>
        <location evidence="2">Cytoplasm</location>
    </subcellularLocation>
</comment>
<keyword evidence="2" id="KW-0143">Chaperone</keyword>
<dbReference type="InterPro" id="IPR004559">
    <property type="entry name" value="HemW-like"/>
</dbReference>
<dbReference type="AlphaFoldDB" id="A0A2T8HSW5"/>
<proteinExistence type="inferred from homology"/>
<dbReference type="InterPro" id="IPR034505">
    <property type="entry name" value="Coproporphyrinogen-III_oxidase"/>
</dbReference>
<comment type="similarity">
    <text evidence="1">Belongs to the anaerobic coproporphyrinogen-III oxidase family. HemW subfamily.</text>
</comment>
<dbReference type="RefSeq" id="WP_116558980.1">
    <property type="nucleotide sequence ID" value="NZ_QDKM01000005.1"/>
</dbReference>
<dbReference type="InterPro" id="IPR007197">
    <property type="entry name" value="rSAM"/>
</dbReference>
<dbReference type="Proteomes" id="UP000245911">
    <property type="component" value="Unassembled WGS sequence"/>
</dbReference>
<keyword evidence="2" id="KW-0349">Heme</keyword>
<dbReference type="InterPro" id="IPR010723">
    <property type="entry name" value="HemN_C"/>
</dbReference>
<dbReference type="GO" id="GO:0004109">
    <property type="term" value="F:coproporphyrinogen oxidase activity"/>
    <property type="evidence" value="ECO:0007669"/>
    <property type="project" value="InterPro"/>
</dbReference>
<dbReference type="PANTHER" id="PTHR13932">
    <property type="entry name" value="COPROPORPHYRINIGEN III OXIDASE"/>
    <property type="match status" value="1"/>
</dbReference>
<dbReference type="OrthoDB" id="9808022at2"/>
<dbReference type="Pfam" id="PF04055">
    <property type="entry name" value="Radical_SAM"/>
    <property type="match status" value="1"/>
</dbReference>
<keyword evidence="2" id="KW-0949">S-adenosyl-L-methionine</keyword>
<dbReference type="GO" id="GO:0046872">
    <property type="term" value="F:metal ion binding"/>
    <property type="evidence" value="ECO:0007669"/>
    <property type="project" value="UniProtKB-UniRule"/>
</dbReference>
<dbReference type="PANTHER" id="PTHR13932:SF5">
    <property type="entry name" value="RADICAL S-ADENOSYL METHIONINE DOMAIN-CONTAINING PROTEIN 1, MITOCHONDRIAL"/>
    <property type="match status" value="1"/>
</dbReference>
<reference evidence="4 5" key="1">
    <citation type="submission" date="2018-04" db="EMBL/GenBank/DDBJ databases">
        <title>Pararhodobacter oceanense sp. nov., isolated from marine intertidal sediment.</title>
        <authorList>
            <person name="Wang X.-L."/>
            <person name="Du Z.-J."/>
        </authorList>
    </citation>
    <scope>NUCLEOTIDE SEQUENCE [LARGE SCALE GENOMIC DNA]</scope>
    <source>
        <strain evidence="4 5">AM505</strain>
    </source>
</reference>
<evidence type="ECO:0000256" key="2">
    <source>
        <dbReference type="RuleBase" id="RU364116"/>
    </source>
</evidence>
<comment type="caution">
    <text evidence="4">The sequence shown here is derived from an EMBL/GenBank/DDBJ whole genome shotgun (WGS) entry which is preliminary data.</text>
</comment>
<dbReference type="EMBL" id="QDKM01000005">
    <property type="protein sequence ID" value="PVH28529.1"/>
    <property type="molecule type" value="Genomic_DNA"/>
</dbReference>
<accession>A0A2T8HSW5</accession>
<dbReference type="NCBIfam" id="TIGR00539">
    <property type="entry name" value="hemN_rel"/>
    <property type="match status" value="1"/>
</dbReference>
<dbReference type="GO" id="GO:0006779">
    <property type="term" value="P:porphyrin-containing compound biosynthetic process"/>
    <property type="evidence" value="ECO:0007669"/>
    <property type="project" value="InterPro"/>
</dbReference>
<keyword evidence="5" id="KW-1185">Reference proteome</keyword>
<evidence type="ECO:0000259" key="3">
    <source>
        <dbReference type="PROSITE" id="PS51918"/>
    </source>
</evidence>
<protein>
    <recommendedName>
        <fullName evidence="2">Heme chaperone HemW</fullName>
    </recommendedName>
</protein>
<dbReference type="CDD" id="cd01335">
    <property type="entry name" value="Radical_SAM"/>
    <property type="match status" value="1"/>
</dbReference>
<sequence length="388" mass="42957">MQEREDWQNGGFGLYVHWPFCAAKCPYCDFNSHVVRHVDQVAWRDALVAEITRYAAMTPGRTLTSIFFGGGTPSLMPPETVDAVISAARRGWGFANSIEIALEANPSSVELGKFKDFASAGVNRVSLGFQALNDADLRRLGRLHSVSEIYQAWDVATTAFDRASFDLIYARQFQDEAHWRAELTEALALQPSHMSLYQLTIEDGTAFGDRYRIGKLPGLPTDDIGADLYQATQELCVAAGLPAYEVSNHAKTGEESLHNQVYWRYGDYVGVGPGAHGRITLHGQRWATEAERAPTRWLQSVRDGSANHDSKTALTPAEMGSEYLMMSLRLSEGSNLDRWRRLSGAEINENAMTALQEQGFIWVDGSQFGTTDSGRPLLNSVLRALLSD</sequence>
<dbReference type="Pfam" id="PF06969">
    <property type="entry name" value="HemN_C"/>
    <property type="match status" value="1"/>
</dbReference>
<keyword evidence="2" id="KW-0411">Iron-sulfur</keyword>
<dbReference type="GO" id="GO:0005737">
    <property type="term" value="C:cytoplasm"/>
    <property type="evidence" value="ECO:0007669"/>
    <property type="project" value="UniProtKB-SubCell"/>
</dbReference>
<comment type="function">
    <text evidence="2">Probably acts as a heme chaperone, transferring heme to an unknown acceptor. Binds one molecule of heme per monomer, possibly covalently. Binds 1 [4Fe-4S] cluster. The cluster is coordinated with 3 cysteines and an exchangeable S-adenosyl-L-methionine.</text>
</comment>
<keyword evidence="2" id="KW-0479">Metal-binding</keyword>
<dbReference type="SFLD" id="SFLDF00562">
    <property type="entry name" value="HemN-like__clustered_with_heat"/>
    <property type="match status" value="1"/>
</dbReference>
<keyword evidence="2" id="KW-0963">Cytoplasm</keyword>
<dbReference type="SUPFAM" id="SSF102114">
    <property type="entry name" value="Radical SAM enzymes"/>
    <property type="match status" value="1"/>
</dbReference>
<evidence type="ECO:0000313" key="5">
    <source>
        <dbReference type="Proteomes" id="UP000245911"/>
    </source>
</evidence>
<dbReference type="GO" id="GO:0051539">
    <property type="term" value="F:4 iron, 4 sulfur cluster binding"/>
    <property type="evidence" value="ECO:0007669"/>
    <property type="project" value="UniProtKB-UniRule"/>
</dbReference>
<evidence type="ECO:0000256" key="1">
    <source>
        <dbReference type="ARBA" id="ARBA00006100"/>
    </source>
</evidence>
<dbReference type="SFLD" id="SFLDS00029">
    <property type="entry name" value="Radical_SAM"/>
    <property type="match status" value="2"/>
</dbReference>
<keyword evidence="2" id="KW-0408">Iron</keyword>